<accession>A0A2I0JB97</accession>
<organism evidence="2 3">
    <name type="scientific">Punica granatum</name>
    <name type="common">Pomegranate</name>
    <dbReference type="NCBI Taxonomy" id="22663"/>
    <lineage>
        <taxon>Eukaryota</taxon>
        <taxon>Viridiplantae</taxon>
        <taxon>Streptophyta</taxon>
        <taxon>Embryophyta</taxon>
        <taxon>Tracheophyta</taxon>
        <taxon>Spermatophyta</taxon>
        <taxon>Magnoliopsida</taxon>
        <taxon>eudicotyledons</taxon>
        <taxon>Gunneridae</taxon>
        <taxon>Pentapetalae</taxon>
        <taxon>rosids</taxon>
        <taxon>malvids</taxon>
        <taxon>Myrtales</taxon>
        <taxon>Lythraceae</taxon>
        <taxon>Punica</taxon>
    </lineage>
</organism>
<evidence type="ECO:0000313" key="2">
    <source>
        <dbReference type="EMBL" id="PKI52916.1"/>
    </source>
</evidence>
<name>A0A2I0JB97_PUNGR</name>
<comment type="caution">
    <text evidence="2">The sequence shown here is derived from an EMBL/GenBank/DDBJ whole genome shotgun (WGS) entry which is preliminary data.</text>
</comment>
<proteinExistence type="predicted"/>
<dbReference type="AlphaFoldDB" id="A0A2I0JB97"/>
<reference evidence="2 3" key="1">
    <citation type="submission" date="2017-11" db="EMBL/GenBank/DDBJ databases">
        <title>De-novo sequencing of pomegranate (Punica granatum L.) genome.</title>
        <authorList>
            <person name="Akparov Z."/>
            <person name="Amiraslanov A."/>
            <person name="Hajiyeva S."/>
            <person name="Abbasov M."/>
            <person name="Kaur K."/>
            <person name="Hamwieh A."/>
            <person name="Solovyev V."/>
            <person name="Salamov A."/>
            <person name="Braich B."/>
            <person name="Kosarev P."/>
            <person name="Mahmoud A."/>
            <person name="Hajiyev E."/>
            <person name="Babayeva S."/>
            <person name="Izzatullayeva V."/>
            <person name="Mammadov A."/>
            <person name="Mammadov A."/>
            <person name="Sharifova S."/>
            <person name="Ojaghi J."/>
            <person name="Eynullazada K."/>
            <person name="Bayramov B."/>
            <person name="Abdulazimova A."/>
            <person name="Shahmuradov I."/>
        </authorList>
    </citation>
    <scope>NUCLEOTIDE SEQUENCE [LARGE SCALE GENOMIC DNA]</scope>
    <source>
        <strain evidence="3">cv. AG2017</strain>
        <tissue evidence="2">Leaf</tissue>
    </source>
</reference>
<gene>
    <name evidence="2" type="ORF">CRG98_026747</name>
</gene>
<feature type="region of interest" description="Disordered" evidence="1">
    <location>
        <begin position="47"/>
        <end position="89"/>
    </location>
</feature>
<dbReference type="EMBL" id="PGOL01001890">
    <property type="protein sequence ID" value="PKI52916.1"/>
    <property type="molecule type" value="Genomic_DNA"/>
</dbReference>
<sequence>MWTWHVDEIIRKKWGVKISGHALPAPRSRLPFCLCFQIGGAEIDSEGFAHRSPPFGQDHRTPVEPPATLPKVGRPAGGALSPDLDFLSV</sequence>
<keyword evidence="3" id="KW-1185">Reference proteome</keyword>
<evidence type="ECO:0000256" key="1">
    <source>
        <dbReference type="SAM" id="MobiDB-lite"/>
    </source>
</evidence>
<evidence type="ECO:0000313" key="3">
    <source>
        <dbReference type="Proteomes" id="UP000233551"/>
    </source>
</evidence>
<dbReference type="Proteomes" id="UP000233551">
    <property type="component" value="Unassembled WGS sequence"/>
</dbReference>
<protein>
    <submittedName>
        <fullName evidence="2">Uncharacterized protein</fullName>
    </submittedName>
</protein>